<comment type="caution">
    <text evidence="1">The sequence shown here is derived from an EMBL/GenBank/DDBJ whole genome shotgun (WGS) entry which is preliminary data.</text>
</comment>
<organism evidence="1 2">
    <name type="scientific">Araneus ventricosus</name>
    <name type="common">Orbweaver spider</name>
    <name type="synonym">Epeira ventricosa</name>
    <dbReference type="NCBI Taxonomy" id="182803"/>
    <lineage>
        <taxon>Eukaryota</taxon>
        <taxon>Metazoa</taxon>
        <taxon>Ecdysozoa</taxon>
        <taxon>Arthropoda</taxon>
        <taxon>Chelicerata</taxon>
        <taxon>Arachnida</taxon>
        <taxon>Araneae</taxon>
        <taxon>Araneomorphae</taxon>
        <taxon>Entelegynae</taxon>
        <taxon>Araneoidea</taxon>
        <taxon>Araneidae</taxon>
        <taxon>Araneus</taxon>
    </lineage>
</organism>
<name>A0A4Y2HIH1_ARAVE</name>
<gene>
    <name evidence="1" type="ORF">AVEN_211074_1</name>
</gene>
<evidence type="ECO:0000313" key="1">
    <source>
        <dbReference type="EMBL" id="GBM65117.1"/>
    </source>
</evidence>
<reference evidence="1 2" key="1">
    <citation type="journal article" date="2019" name="Sci. Rep.">
        <title>Orb-weaving spider Araneus ventricosus genome elucidates the spidroin gene catalogue.</title>
        <authorList>
            <person name="Kono N."/>
            <person name="Nakamura H."/>
            <person name="Ohtoshi R."/>
            <person name="Moran D.A.P."/>
            <person name="Shinohara A."/>
            <person name="Yoshida Y."/>
            <person name="Fujiwara M."/>
            <person name="Mori M."/>
            <person name="Tomita M."/>
            <person name="Arakawa K."/>
        </authorList>
    </citation>
    <scope>NUCLEOTIDE SEQUENCE [LARGE SCALE GENOMIC DNA]</scope>
</reference>
<keyword evidence="2" id="KW-1185">Reference proteome</keyword>
<feature type="non-terminal residue" evidence="1">
    <location>
        <position position="28"/>
    </location>
</feature>
<sequence>MHVTLVGKPCHLQSSHLSLLSMQPNPEV</sequence>
<dbReference type="Proteomes" id="UP000499080">
    <property type="component" value="Unassembled WGS sequence"/>
</dbReference>
<dbReference type="EMBL" id="BGPR01103075">
    <property type="protein sequence ID" value="GBM65117.1"/>
    <property type="molecule type" value="Genomic_DNA"/>
</dbReference>
<evidence type="ECO:0000313" key="2">
    <source>
        <dbReference type="Proteomes" id="UP000499080"/>
    </source>
</evidence>
<protein>
    <submittedName>
        <fullName evidence="1">Uncharacterized protein</fullName>
    </submittedName>
</protein>
<proteinExistence type="predicted"/>
<dbReference type="AlphaFoldDB" id="A0A4Y2HIH1"/>
<accession>A0A4Y2HIH1</accession>